<evidence type="ECO:0000313" key="2">
    <source>
        <dbReference type="EMBL" id="KAK7029894.1"/>
    </source>
</evidence>
<dbReference type="AlphaFoldDB" id="A0AAW0BTJ4"/>
<name>A0AAW0BTJ4_9AGAR</name>
<organism evidence="2 3">
    <name type="scientific">Favolaschia claudopus</name>
    <dbReference type="NCBI Taxonomy" id="2862362"/>
    <lineage>
        <taxon>Eukaryota</taxon>
        <taxon>Fungi</taxon>
        <taxon>Dikarya</taxon>
        <taxon>Basidiomycota</taxon>
        <taxon>Agaricomycotina</taxon>
        <taxon>Agaricomycetes</taxon>
        <taxon>Agaricomycetidae</taxon>
        <taxon>Agaricales</taxon>
        <taxon>Marasmiineae</taxon>
        <taxon>Mycenaceae</taxon>
        <taxon>Favolaschia</taxon>
    </lineage>
</organism>
<dbReference type="Proteomes" id="UP001362999">
    <property type="component" value="Unassembled WGS sequence"/>
</dbReference>
<evidence type="ECO:0000256" key="1">
    <source>
        <dbReference type="SAM" id="MobiDB-lite"/>
    </source>
</evidence>
<keyword evidence="3" id="KW-1185">Reference proteome</keyword>
<evidence type="ECO:0000313" key="3">
    <source>
        <dbReference type="Proteomes" id="UP001362999"/>
    </source>
</evidence>
<comment type="caution">
    <text evidence="2">The sequence shown here is derived from an EMBL/GenBank/DDBJ whole genome shotgun (WGS) entry which is preliminary data.</text>
</comment>
<gene>
    <name evidence="2" type="ORF">R3P38DRAFT_2524578</name>
</gene>
<reference evidence="2 3" key="1">
    <citation type="journal article" date="2024" name="J Genomics">
        <title>Draft genome sequencing and assembly of Favolaschia claudopus CIRM-BRFM 2984 isolated from oak limbs.</title>
        <authorList>
            <person name="Navarro D."/>
            <person name="Drula E."/>
            <person name="Chaduli D."/>
            <person name="Cazenave R."/>
            <person name="Ahrendt S."/>
            <person name="Wang J."/>
            <person name="Lipzen A."/>
            <person name="Daum C."/>
            <person name="Barry K."/>
            <person name="Grigoriev I.V."/>
            <person name="Favel A."/>
            <person name="Rosso M.N."/>
            <person name="Martin F."/>
        </authorList>
    </citation>
    <scope>NUCLEOTIDE SEQUENCE [LARGE SCALE GENOMIC DNA]</scope>
    <source>
        <strain evidence="2 3">CIRM-BRFM 2984</strain>
    </source>
</reference>
<protein>
    <recommendedName>
        <fullName evidence="4">Arrestin-like N-terminal domain-containing protein</fullName>
    </recommendedName>
</protein>
<evidence type="ECO:0008006" key="4">
    <source>
        <dbReference type="Google" id="ProtNLM"/>
    </source>
</evidence>
<dbReference type="EMBL" id="JAWWNJ010000026">
    <property type="protein sequence ID" value="KAK7029894.1"/>
    <property type="molecule type" value="Genomic_DNA"/>
</dbReference>
<sequence>MTSILPPYSPSPSAPSYSREPAHDEERIQLTPPMHVRSTGTYTKKCGNDTVVLTEQDCGAEFPKYGRQASIDGFVTFEDRETVCEIVLKLKGKMDTMSSEGGALTTRLIDNSYTVWASSGPLCPSAVPFSVALPKSFVAHDRLSRPLPPSYEIPMTTIPGIYFKASYTLSVTITRTVSRKLRFQTKSKSIRVPFIYKPRLRPYRPIVASTDFLTDVKAMPEEFRQASSQLQPAPKSKAEPLDLHLFLPAVEIFGLDDTIPFHVQLSGSVSSLRQFLPTDTKATITGSLVRQITVDINGRRTTRQVLIGDAKMIPRPPGATASADEISLDWDGEVQARADTMVGMFDAGCVRLQDFILIELKPLDVEVFSQYVTLRHSHAIRLVSESWAENSLARDDPR</sequence>
<accession>A0AAW0BTJ4</accession>
<proteinExistence type="predicted"/>
<feature type="region of interest" description="Disordered" evidence="1">
    <location>
        <begin position="1"/>
        <end position="26"/>
    </location>
</feature>